<dbReference type="InterPro" id="IPR013320">
    <property type="entry name" value="ConA-like_dom_sf"/>
</dbReference>
<accession>A0A671FPR7</accession>
<evidence type="ECO:0000259" key="5">
    <source>
        <dbReference type="PROSITE" id="PS50089"/>
    </source>
</evidence>
<dbReference type="InterPro" id="IPR050143">
    <property type="entry name" value="TRIM/RBCC"/>
</dbReference>
<dbReference type="OMA" id="ICENYFI"/>
<dbReference type="InterPro" id="IPR003879">
    <property type="entry name" value="Butyrophylin_SPRY"/>
</dbReference>
<dbReference type="SUPFAM" id="SSF57845">
    <property type="entry name" value="B-box zinc-binding domain"/>
    <property type="match status" value="1"/>
</dbReference>
<dbReference type="PRINTS" id="PR01407">
    <property type="entry name" value="BUTYPHLNCDUF"/>
</dbReference>
<sequence length="441" mass="51284">MKIMRTLCSSTFSFYPVTIGCGHSFCMPCLCISWEEAPHPPRCPVCRETSHQMNFKTNIVLKTRTFLARRARLLHLPGSAVQMCQVHMQTKKFFCEVIKDLLCVLCSKSKEHVAHRHCSIDWVAEEYRQRLLEQMRCVWKKTKENQRNLNRETSKMETWENVTLRKRMIRAEYRKVNLLLYTEEKRYLEKIENESKEIFQQLKESKDSMCLKGTHLRGVYEELMEMCRKPDRELLQVRAEGVLFCRSESVQLHMPQPVHPQLSSWPITGLIDRLSRFLVHISLDHERVTDDIPLFKGLRSWLFSSDPPDMATITRRCFLAWGDQPFLSGQHYWEVDVASCSNWVIGFCNDSWAGRDDMTLKAGGMFLLLCVKGDDRCILFTSSSPLLPHYVERPVGHVGVFLDYECGVVSFVNVADSSLICSFLSCSFSSPLRPFLYSEYP</sequence>
<keyword evidence="2 4" id="KW-0863">Zinc-finger</keyword>
<evidence type="ECO:0000313" key="8">
    <source>
        <dbReference type="Ensembl" id="ENSRFEP00010027707.1"/>
    </source>
</evidence>
<reference evidence="8 9" key="1">
    <citation type="journal article" date="2015" name="Annu Rev Anim Biosci">
        <title>The Genome 10K Project: a way forward.</title>
        <authorList>
            <person name="Koepfli K.P."/>
            <person name="Paten B."/>
            <person name="O'Brien S.J."/>
            <person name="Koepfli K.P."/>
            <person name="Paten B."/>
            <person name="Antunes A."/>
            <person name="Belov K."/>
            <person name="Bustamante C."/>
            <person name="Castoe T.A."/>
            <person name="Clawson H."/>
            <person name="Crawford A.J."/>
            <person name="Diekhans M."/>
            <person name="Distel D."/>
            <person name="Durbin R."/>
            <person name="Earl D."/>
            <person name="Fujita M.K."/>
            <person name="Gamble T."/>
            <person name="Georges A."/>
            <person name="Gemmell N."/>
            <person name="Gilbert M.T."/>
            <person name="Graves J.M."/>
            <person name="Green R.E."/>
            <person name="Hickey G."/>
            <person name="Jarvis E.D."/>
            <person name="Johnson W."/>
            <person name="Komissarov A."/>
            <person name="Korf I."/>
            <person name="Kuhn R."/>
            <person name="Larkin D.M."/>
            <person name="Lewin H."/>
            <person name="Lopez J.V."/>
            <person name="Ma J."/>
            <person name="Marques-Bonet T."/>
            <person name="Miller W."/>
            <person name="Murphy R."/>
            <person name="Pevzner P."/>
            <person name="Shapiro B."/>
            <person name="Steiner C."/>
            <person name="Tamazian G."/>
            <person name="Venkatesh B."/>
            <person name="Wang J."/>
            <person name="Wayne R."/>
            <person name="Wiley E."/>
            <person name="Yang H."/>
            <person name="Zhang G."/>
            <person name="Haussler D."/>
            <person name="Ryder O."/>
            <person name="O'Brien S.J."/>
        </authorList>
    </citation>
    <scope>NUCLEOTIDE SEQUENCE</scope>
</reference>
<organism evidence="8 9">
    <name type="scientific">Rhinolophus ferrumequinum</name>
    <name type="common">Greater horseshoe bat</name>
    <dbReference type="NCBI Taxonomy" id="59479"/>
    <lineage>
        <taxon>Eukaryota</taxon>
        <taxon>Metazoa</taxon>
        <taxon>Chordata</taxon>
        <taxon>Craniata</taxon>
        <taxon>Vertebrata</taxon>
        <taxon>Euteleostomi</taxon>
        <taxon>Mammalia</taxon>
        <taxon>Eutheria</taxon>
        <taxon>Laurasiatheria</taxon>
        <taxon>Chiroptera</taxon>
        <taxon>Yinpterochiroptera</taxon>
        <taxon>Rhinolophoidea</taxon>
        <taxon>Rhinolophidae</taxon>
        <taxon>Rhinolophinae</taxon>
        <taxon>Rhinolophus</taxon>
    </lineage>
</organism>
<dbReference type="InterPro" id="IPR001870">
    <property type="entry name" value="B30.2/SPRY"/>
</dbReference>
<feature type="domain" description="RING-type" evidence="5">
    <location>
        <begin position="7"/>
        <end position="47"/>
    </location>
</feature>
<feature type="domain" description="B30.2/SPRY" evidence="7">
    <location>
        <begin position="261"/>
        <end position="441"/>
    </location>
</feature>
<dbReference type="PROSITE" id="PS51257">
    <property type="entry name" value="PROKAR_LIPOPROTEIN"/>
    <property type="match status" value="1"/>
</dbReference>
<protein>
    <recommendedName>
        <fullName evidence="10">Tripartite motif containing 77</fullName>
    </recommendedName>
</protein>
<dbReference type="SUPFAM" id="SSF49899">
    <property type="entry name" value="Concanavalin A-like lectins/glucanases"/>
    <property type="match status" value="1"/>
</dbReference>
<dbReference type="InterPro" id="IPR013083">
    <property type="entry name" value="Znf_RING/FYVE/PHD"/>
</dbReference>
<reference evidence="8" key="5">
    <citation type="submission" date="2025-09" db="UniProtKB">
        <authorList>
            <consortium name="Ensembl"/>
        </authorList>
    </citation>
    <scope>IDENTIFICATION</scope>
</reference>
<dbReference type="InterPro" id="IPR003877">
    <property type="entry name" value="SPRY_dom"/>
</dbReference>
<dbReference type="Proteomes" id="UP000472240">
    <property type="component" value="Chromosome 11"/>
</dbReference>
<keyword evidence="1" id="KW-0479">Metal-binding</keyword>
<proteinExistence type="predicted"/>
<dbReference type="Gene3D" id="3.30.160.60">
    <property type="entry name" value="Classic Zinc Finger"/>
    <property type="match status" value="1"/>
</dbReference>
<dbReference type="GO" id="GO:0008270">
    <property type="term" value="F:zinc ion binding"/>
    <property type="evidence" value="ECO:0007669"/>
    <property type="project" value="UniProtKB-KW"/>
</dbReference>
<dbReference type="PROSITE" id="PS50188">
    <property type="entry name" value="B302_SPRY"/>
    <property type="match status" value="1"/>
</dbReference>
<evidence type="ECO:0000256" key="4">
    <source>
        <dbReference type="PROSITE-ProRule" id="PRU00024"/>
    </source>
</evidence>
<evidence type="ECO:0000313" key="9">
    <source>
        <dbReference type="Proteomes" id="UP000472240"/>
    </source>
</evidence>
<evidence type="ECO:0008006" key="10">
    <source>
        <dbReference type="Google" id="ProtNLM"/>
    </source>
</evidence>
<dbReference type="Gene3D" id="3.30.40.10">
    <property type="entry name" value="Zinc/RING finger domain, C3HC4 (zinc finger)"/>
    <property type="match status" value="1"/>
</dbReference>
<evidence type="ECO:0000259" key="6">
    <source>
        <dbReference type="PROSITE" id="PS50119"/>
    </source>
</evidence>
<reference evidence="9" key="3">
    <citation type="submission" date="2018-12" db="EMBL/GenBank/DDBJ databases">
        <title>G10K-VGP greater horseshoe bat female genome, primary haplotype.</title>
        <authorList>
            <person name="Teeling E."/>
            <person name="Myers G."/>
            <person name="Vernes S."/>
            <person name="Pippel M."/>
            <person name="Winkler S."/>
            <person name="Fedrigo O."/>
            <person name="Rhie A."/>
            <person name="Koren S."/>
            <person name="Phillippy A."/>
            <person name="Lewin H."/>
            <person name="Damas J."/>
            <person name="Howe K."/>
            <person name="Mountcastle J."/>
            <person name="Jarvis E.D."/>
        </authorList>
    </citation>
    <scope>NUCLEOTIDE SEQUENCE [LARGE SCALE GENOMIC DNA]</scope>
</reference>
<dbReference type="Ensembl" id="ENSRFET00010030088.1">
    <property type="protein sequence ID" value="ENSRFEP00010027707.1"/>
    <property type="gene ID" value="ENSRFEG00010018158.1"/>
</dbReference>
<evidence type="ECO:0000256" key="2">
    <source>
        <dbReference type="ARBA" id="ARBA00022771"/>
    </source>
</evidence>
<dbReference type="AlphaFoldDB" id="A0A671FPR7"/>
<evidence type="ECO:0000259" key="7">
    <source>
        <dbReference type="PROSITE" id="PS50188"/>
    </source>
</evidence>
<dbReference type="InParanoid" id="A0A671FPR7"/>
<feature type="domain" description="B box-type" evidence="6">
    <location>
        <begin position="79"/>
        <end position="120"/>
    </location>
</feature>
<dbReference type="SMART" id="SM00449">
    <property type="entry name" value="SPRY"/>
    <property type="match status" value="1"/>
</dbReference>
<dbReference type="Pfam" id="PF00622">
    <property type="entry name" value="SPRY"/>
    <property type="match status" value="1"/>
</dbReference>
<evidence type="ECO:0000256" key="3">
    <source>
        <dbReference type="ARBA" id="ARBA00022833"/>
    </source>
</evidence>
<dbReference type="InterPro" id="IPR001841">
    <property type="entry name" value="Znf_RING"/>
</dbReference>
<dbReference type="InterPro" id="IPR000315">
    <property type="entry name" value="Znf_B-box"/>
</dbReference>
<reference evidence="8 9" key="2">
    <citation type="journal article" date="2018" name="Annu Rev Anim Biosci">
        <title>Bat Biology, Genomes, and the Bat1K Project: To Generate Chromosome-Level Genomes for All Living Bat Species.</title>
        <authorList>
            <person name="Teeling E.C."/>
            <person name="Vernes S.C."/>
            <person name="Davalos L.M."/>
            <person name="Ray D.A."/>
            <person name="Gilbert M.T.P."/>
            <person name="Myers E."/>
        </authorList>
    </citation>
    <scope>NUCLEOTIDE SEQUENCE</scope>
</reference>
<reference evidence="8" key="4">
    <citation type="submission" date="2025-08" db="UniProtKB">
        <authorList>
            <consortium name="Ensembl"/>
        </authorList>
    </citation>
    <scope>IDENTIFICATION</scope>
</reference>
<dbReference type="InterPro" id="IPR043136">
    <property type="entry name" value="B30.2/SPRY_sf"/>
</dbReference>
<name>A0A671FPR7_RHIFE</name>
<dbReference type="GeneTree" id="ENSGT00940000160005"/>
<dbReference type="PROSITE" id="PS50119">
    <property type="entry name" value="ZF_BBOX"/>
    <property type="match status" value="1"/>
</dbReference>
<dbReference type="PROSITE" id="PS50089">
    <property type="entry name" value="ZF_RING_2"/>
    <property type="match status" value="1"/>
</dbReference>
<dbReference type="Gene3D" id="2.60.120.920">
    <property type="match status" value="1"/>
</dbReference>
<dbReference type="InterPro" id="IPR017907">
    <property type="entry name" value="Znf_RING_CS"/>
</dbReference>
<dbReference type="PROSITE" id="PS00518">
    <property type="entry name" value="ZF_RING_1"/>
    <property type="match status" value="1"/>
</dbReference>
<evidence type="ECO:0000256" key="1">
    <source>
        <dbReference type="ARBA" id="ARBA00022723"/>
    </source>
</evidence>
<dbReference type="PANTHER" id="PTHR24103">
    <property type="entry name" value="E3 UBIQUITIN-PROTEIN LIGASE TRIM"/>
    <property type="match status" value="1"/>
</dbReference>
<dbReference type="SUPFAM" id="SSF57850">
    <property type="entry name" value="RING/U-box"/>
    <property type="match status" value="1"/>
</dbReference>
<keyword evidence="9" id="KW-1185">Reference proteome</keyword>
<keyword evidence="3" id="KW-0862">Zinc</keyword>